<evidence type="ECO:0000259" key="1">
    <source>
        <dbReference type="Pfam" id="PF24840"/>
    </source>
</evidence>
<dbReference type="InterPro" id="IPR057514">
    <property type="entry name" value="NTF2_SigF"/>
</dbReference>
<dbReference type="EMBL" id="AJIL01000069">
    <property type="protein sequence ID" value="KNE97399.1"/>
    <property type="molecule type" value="Genomic_DNA"/>
</dbReference>
<reference evidence="3" key="1">
    <citation type="submission" date="2014-03" db="EMBL/GenBank/DDBJ databases">
        <title>The Genome Sequence of Puccinia striiformis f. sp. tritici PST-78.</title>
        <authorList>
            <consortium name="The Broad Institute Genome Sequencing Platform"/>
            <person name="Cuomo C."/>
            <person name="Hulbert S."/>
            <person name="Chen X."/>
            <person name="Walker B."/>
            <person name="Young S.K."/>
            <person name="Zeng Q."/>
            <person name="Gargeya S."/>
            <person name="Fitzgerald M."/>
            <person name="Haas B."/>
            <person name="Abouelleil A."/>
            <person name="Alvarado L."/>
            <person name="Arachchi H.M."/>
            <person name="Berlin A.M."/>
            <person name="Chapman S.B."/>
            <person name="Goldberg J."/>
            <person name="Griggs A."/>
            <person name="Gujja S."/>
            <person name="Hansen M."/>
            <person name="Howarth C."/>
            <person name="Imamovic A."/>
            <person name="Larimer J."/>
            <person name="McCowan C."/>
            <person name="Montmayeur A."/>
            <person name="Murphy C."/>
            <person name="Neiman D."/>
            <person name="Pearson M."/>
            <person name="Priest M."/>
            <person name="Roberts A."/>
            <person name="Saif S."/>
            <person name="Shea T."/>
            <person name="Sisk P."/>
            <person name="Sykes S."/>
            <person name="Wortman J."/>
            <person name="Nusbaum C."/>
            <person name="Birren B."/>
        </authorList>
    </citation>
    <scope>NUCLEOTIDE SEQUENCE [LARGE SCALE GENOMIC DNA]</scope>
    <source>
        <strain evidence="3">race PST-78</strain>
    </source>
</reference>
<dbReference type="Pfam" id="PF24840">
    <property type="entry name" value="NTF2_SigF"/>
    <property type="match status" value="1"/>
</dbReference>
<gene>
    <name evidence="2" type="ORF">PSTG_09371</name>
</gene>
<feature type="domain" description="SigF-like NTF2-like" evidence="1">
    <location>
        <begin position="8"/>
        <end position="173"/>
    </location>
</feature>
<keyword evidence="3" id="KW-1185">Reference proteome</keyword>
<dbReference type="OrthoDB" id="2344312at2759"/>
<accession>A0A0L0VEI5</accession>
<proteinExistence type="predicted"/>
<sequence length="181" mass="21159">MLPDTFKLPEVVRMITEPYEATEIVRNVNKYFTEDAYLLYPMVNQPYTKQGKTKLIGLYKLFRVLTINNQIEFHAVMFSEDKLKAAIELTETLQELTETLQGRFITIWFRLRFISRVDLRKEKDGKYRICKQEDNYPNDLKRAGLEIIPGLATFLDICKFLLGLLAASIGNYYLENNLFGP</sequence>
<evidence type="ECO:0000313" key="3">
    <source>
        <dbReference type="Proteomes" id="UP000054564"/>
    </source>
</evidence>
<protein>
    <recommendedName>
        <fullName evidence="1">SigF-like NTF2-like domain-containing protein</fullName>
    </recommendedName>
</protein>
<organism evidence="2 3">
    <name type="scientific">Puccinia striiformis f. sp. tritici PST-78</name>
    <dbReference type="NCBI Taxonomy" id="1165861"/>
    <lineage>
        <taxon>Eukaryota</taxon>
        <taxon>Fungi</taxon>
        <taxon>Dikarya</taxon>
        <taxon>Basidiomycota</taxon>
        <taxon>Pucciniomycotina</taxon>
        <taxon>Pucciniomycetes</taxon>
        <taxon>Pucciniales</taxon>
        <taxon>Pucciniaceae</taxon>
        <taxon>Puccinia</taxon>
    </lineage>
</organism>
<comment type="caution">
    <text evidence="2">The sequence shown here is derived from an EMBL/GenBank/DDBJ whole genome shotgun (WGS) entry which is preliminary data.</text>
</comment>
<name>A0A0L0VEI5_9BASI</name>
<dbReference type="Proteomes" id="UP000054564">
    <property type="component" value="Unassembled WGS sequence"/>
</dbReference>
<dbReference type="STRING" id="1165861.A0A0L0VEI5"/>
<evidence type="ECO:0000313" key="2">
    <source>
        <dbReference type="EMBL" id="KNE97399.1"/>
    </source>
</evidence>
<dbReference type="PANTHER" id="PTHR35393:SF1">
    <property type="entry name" value="SNOAL-LIKE DOMAIN-CONTAINING PROTEIN"/>
    <property type="match status" value="1"/>
</dbReference>
<dbReference type="PANTHER" id="PTHR35393">
    <property type="entry name" value="CHROMOSOME 1, WHOLE GENOME SHOTGUN SEQUENCE"/>
    <property type="match status" value="1"/>
</dbReference>
<dbReference type="AlphaFoldDB" id="A0A0L0VEI5"/>